<evidence type="ECO:0000313" key="3">
    <source>
        <dbReference type="Proteomes" id="UP000177996"/>
    </source>
</evidence>
<dbReference type="Gene3D" id="3.40.630.30">
    <property type="match status" value="1"/>
</dbReference>
<proteinExistence type="predicted"/>
<dbReference type="InterPro" id="IPR000182">
    <property type="entry name" value="GNAT_dom"/>
</dbReference>
<sequence length="170" mass="19390">MEKLQHWINNPDVRHNLATVFLQTLKNEEDFIDRAGDTSKGVALGIVNKETREFIGVISLHDFDWPNRNATTGALIGDTDYWGKGYGTDAKMILLDYAFNTLNLHTVSSSAFAFNKRSIAYNVHCGYKVEGVQKSRLFRGGCYWDRVLLSVLKKDWLPVRELYQKTGSVR</sequence>
<dbReference type="PANTHER" id="PTHR43415">
    <property type="entry name" value="SPERMIDINE N(1)-ACETYLTRANSFERASE"/>
    <property type="match status" value="1"/>
</dbReference>
<dbReference type="Proteomes" id="UP000177996">
    <property type="component" value="Unassembled WGS sequence"/>
</dbReference>
<protein>
    <recommendedName>
        <fullName evidence="1">N-acetyltransferase domain-containing protein</fullName>
    </recommendedName>
</protein>
<dbReference type="Pfam" id="PF13302">
    <property type="entry name" value="Acetyltransf_3"/>
    <property type="match status" value="1"/>
</dbReference>
<dbReference type="STRING" id="1798661.A3D65_02290"/>
<accession>A0A1G2D1X3</accession>
<organism evidence="2 3">
    <name type="scientific">Candidatus Lloydbacteria bacterium RIFCSPHIGHO2_02_FULL_50_13</name>
    <dbReference type="NCBI Taxonomy" id="1798661"/>
    <lineage>
        <taxon>Bacteria</taxon>
        <taxon>Candidatus Lloydiibacteriota</taxon>
    </lineage>
</organism>
<dbReference type="GO" id="GO:0016747">
    <property type="term" value="F:acyltransferase activity, transferring groups other than amino-acyl groups"/>
    <property type="evidence" value="ECO:0007669"/>
    <property type="project" value="InterPro"/>
</dbReference>
<dbReference type="InterPro" id="IPR016181">
    <property type="entry name" value="Acyl_CoA_acyltransferase"/>
</dbReference>
<dbReference type="EMBL" id="MHLL01000074">
    <property type="protein sequence ID" value="OGZ06960.1"/>
    <property type="molecule type" value="Genomic_DNA"/>
</dbReference>
<dbReference type="SUPFAM" id="SSF55729">
    <property type="entry name" value="Acyl-CoA N-acyltransferases (Nat)"/>
    <property type="match status" value="1"/>
</dbReference>
<name>A0A1G2D1X3_9BACT</name>
<feature type="domain" description="N-acetyltransferase" evidence="1">
    <location>
        <begin position="1"/>
        <end position="158"/>
    </location>
</feature>
<gene>
    <name evidence="2" type="ORF">A3D65_02290</name>
</gene>
<evidence type="ECO:0000313" key="2">
    <source>
        <dbReference type="EMBL" id="OGZ06960.1"/>
    </source>
</evidence>
<comment type="caution">
    <text evidence="2">The sequence shown here is derived from an EMBL/GenBank/DDBJ whole genome shotgun (WGS) entry which is preliminary data.</text>
</comment>
<evidence type="ECO:0000259" key="1">
    <source>
        <dbReference type="PROSITE" id="PS51186"/>
    </source>
</evidence>
<dbReference type="PROSITE" id="PS51186">
    <property type="entry name" value="GNAT"/>
    <property type="match status" value="1"/>
</dbReference>
<dbReference type="AlphaFoldDB" id="A0A1G2D1X3"/>
<dbReference type="PANTHER" id="PTHR43415:SF3">
    <property type="entry name" value="GNAT-FAMILY ACETYLTRANSFERASE"/>
    <property type="match status" value="1"/>
</dbReference>
<reference evidence="2 3" key="1">
    <citation type="journal article" date="2016" name="Nat. Commun.">
        <title>Thousands of microbial genomes shed light on interconnected biogeochemical processes in an aquifer system.</title>
        <authorList>
            <person name="Anantharaman K."/>
            <person name="Brown C.T."/>
            <person name="Hug L.A."/>
            <person name="Sharon I."/>
            <person name="Castelle C.J."/>
            <person name="Probst A.J."/>
            <person name="Thomas B.C."/>
            <person name="Singh A."/>
            <person name="Wilkins M.J."/>
            <person name="Karaoz U."/>
            <person name="Brodie E.L."/>
            <person name="Williams K.H."/>
            <person name="Hubbard S.S."/>
            <person name="Banfield J.F."/>
        </authorList>
    </citation>
    <scope>NUCLEOTIDE SEQUENCE [LARGE SCALE GENOMIC DNA]</scope>
</reference>